<dbReference type="Pfam" id="PF15980">
    <property type="entry name" value="ComGF"/>
    <property type="match status" value="1"/>
</dbReference>
<keyword evidence="5" id="KW-1185">Reference proteome</keyword>
<dbReference type="GO" id="GO:0030420">
    <property type="term" value="P:establishment of competence for transformation"/>
    <property type="evidence" value="ECO:0007669"/>
    <property type="project" value="UniProtKB-KW"/>
</dbReference>
<organism evidence="4 5">
    <name type="scientific">Gracilibacillus ureilyticus</name>
    <dbReference type="NCBI Taxonomy" id="531814"/>
    <lineage>
        <taxon>Bacteria</taxon>
        <taxon>Bacillati</taxon>
        <taxon>Bacillota</taxon>
        <taxon>Bacilli</taxon>
        <taxon>Bacillales</taxon>
        <taxon>Bacillaceae</taxon>
        <taxon>Gracilibacillus</taxon>
    </lineage>
</organism>
<gene>
    <name evidence="4" type="ORF">SAMN04487944_101473</name>
</gene>
<name>A0A1H9LZ62_9BACI</name>
<dbReference type="Proteomes" id="UP000199687">
    <property type="component" value="Unassembled WGS sequence"/>
</dbReference>
<dbReference type="InterPro" id="IPR016977">
    <property type="entry name" value="ComGF"/>
</dbReference>
<dbReference type="Pfam" id="PF07963">
    <property type="entry name" value="N_methyl"/>
    <property type="match status" value="1"/>
</dbReference>
<evidence type="ECO:0000313" key="4">
    <source>
        <dbReference type="EMBL" id="SER16708.1"/>
    </source>
</evidence>
<keyword evidence="3" id="KW-0812">Transmembrane</keyword>
<sequence length="154" mass="17871">MPHGQMLKQIPKQFVFTVTNRKDAGFTLISLIVTMAIIMTVLLFSAQLLHTALLQDRSSDFKTLQFFHFLEEELFMASQYYIDNNKLVFITDSDEKVTYSQYNDVIRRQVNGRGHEIILRNVEKVLMNRLEGEKLLLIVETEGGQRFEKILAAI</sequence>
<keyword evidence="3" id="KW-1133">Transmembrane helix</keyword>
<dbReference type="InterPro" id="IPR012902">
    <property type="entry name" value="N_methyl_site"/>
</dbReference>
<evidence type="ECO:0000256" key="2">
    <source>
        <dbReference type="ARBA" id="ARBA00023287"/>
    </source>
</evidence>
<evidence type="ECO:0000256" key="3">
    <source>
        <dbReference type="SAM" id="Phobius"/>
    </source>
</evidence>
<proteinExistence type="predicted"/>
<protein>
    <submittedName>
        <fullName evidence="4">Putative Competence protein ComGF</fullName>
    </submittedName>
</protein>
<reference evidence="4 5" key="1">
    <citation type="submission" date="2016-10" db="EMBL/GenBank/DDBJ databases">
        <authorList>
            <person name="de Groot N.N."/>
        </authorList>
    </citation>
    <scope>NUCLEOTIDE SEQUENCE [LARGE SCALE GENOMIC DNA]</scope>
    <source>
        <strain evidence="4 5">CGMCC 1.7727</strain>
    </source>
</reference>
<comment type="subcellular location">
    <subcellularLocation>
        <location evidence="1">Cell surface</location>
    </subcellularLocation>
</comment>
<dbReference type="GO" id="GO:0009986">
    <property type="term" value="C:cell surface"/>
    <property type="evidence" value="ECO:0007669"/>
    <property type="project" value="UniProtKB-SubCell"/>
</dbReference>
<dbReference type="STRING" id="531814.SAMN04487944_101473"/>
<keyword evidence="2" id="KW-0178">Competence</keyword>
<keyword evidence="3" id="KW-0472">Membrane</keyword>
<evidence type="ECO:0000313" key="5">
    <source>
        <dbReference type="Proteomes" id="UP000199687"/>
    </source>
</evidence>
<feature type="transmembrane region" description="Helical" evidence="3">
    <location>
        <begin position="24"/>
        <end position="49"/>
    </location>
</feature>
<dbReference type="AlphaFoldDB" id="A0A1H9LZ62"/>
<evidence type="ECO:0000256" key="1">
    <source>
        <dbReference type="ARBA" id="ARBA00004241"/>
    </source>
</evidence>
<accession>A0A1H9LZ62</accession>
<dbReference type="EMBL" id="FOGL01000001">
    <property type="protein sequence ID" value="SER16708.1"/>
    <property type="molecule type" value="Genomic_DNA"/>
</dbReference>